<name>A0A6C0AFS5_9ZZZZ</name>
<reference evidence="1" key="1">
    <citation type="journal article" date="2020" name="Nature">
        <title>Giant virus diversity and host interactions through global metagenomics.</title>
        <authorList>
            <person name="Schulz F."/>
            <person name="Roux S."/>
            <person name="Paez-Espino D."/>
            <person name="Jungbluth S."/>
            <person name="Walsh D.A."/>
            <person name="Denef V.J."/>
            <person name="McMahon K.D."/>
            <person name="Konstantinidis K.T."/>
            <person name="Eloe-Fadrosh E.A."/>
            <person name="Kyrpides N.C."/>
            <person name="Woyke T."/>
        </authorList>
    </citation>
    <scope>NUCLEOTIDE SEQUENCE</scope>
    <source>
        <strain evidence="1">GVMAG-S-1021933-23</strain>
    </source>
</reference>
<accession>A0A6C0AFS5</accession>
<protein>
    <submittedName>
        <fullName evidence="1">Uncharacterized protein</fullName>
    </submittedName>
</protein>
<dbReference type="AlphaFoldDB" id="A0A6C0AFS5"/>
<proteinExistence type="predicted"/>
<dbReference type="EMBL" id="MN740595">
    <property type="protein sequence ID" value="QHS78225.1"/>
    <property type="molecule type" value="Genomic_DNA"/>
</dbReference>
<organism evidence="1">
    <name type="scientific">viral metagenome</name>
    <dbReference type="NCBI Taxonomy" id="1070528"/>
    <lineage>
        <taxon>unclassified sequences</taxon>
        <taxon>metagenomes</taxon>
        <taxon>organismal metagenomes</taxon>
    </lineage>
</organism>
<sequence>MAANKDDENFISQVRRETYKYKDIVLEDIRSKIMNEAKLGKNYFDFIFNKGIISEENTLYISEKLKNEGFKVNTKFFNVVQMRIEW</sequence>
<evidence type="ECO:0000313" key="1">
    <source>
        <dbReference type="EMBL" id="QHS78225.1"/>
    </source>
</evidence>